<feature type="domain" description="DUF7793" evidence="1">
    <location>
        <begin position="23"/>
        <end position="130"/>
    </location>
</feature>
<dbReference type="Gene3D" id="3.40.970.30">
    <property type="entry name" value="yp_829618.1 like domains"/>
    <property type="match status" value="1"/>
</dbReference>
<evidence type="ECO:0000313" key="3">
    <source>
        <dbReference type="Proteomes" id="UP000236654"/>
    </source>
</evidence>
<reference evidence="2 3" key="1">
    <citation type="submission" date="2017-12" db="EMBL/GenBank/DDBJ databases">
        <title>The draft genome sequence of Brumimicrobium saltpan LHR20.</title>
        <authorList>
            <person name="Do Z.-J."/>
            <person name="Luo H.-R."/>
        </authorList>
    </citation>
    <scope>NUCLEOTIDE SEQUENCE [LARGE SCALE GENOMIC DNA]</scope>
    <source>
        <strain evidence="2 3">LHR20</strain>
    </source>
</reference>
<accession>A0A2I0QZM8</accession>
<keyword evidence="3" id="KW-1185">Reference proteome</keyword>
<dbReference type="InterPro" id="IPR056695">
    <property type="entry name" value="DUF7793"/>
</dbReference>
<dbReference type="RefSeq" id="WP_101335507.1">
    <property type="nucleotide sequence ID" value="NZ_PJNI01000018.1"/>
</dbReference>
<comment type="caution">
    <text evidence="2">The sequence shown here is derived from an EMBL/GenBank/DDBJ whole genome shotgun (WGS) entry which is preliminary data.</text>
</comment>
<proteinExistence type="predicted"/>
<dbReference type="Proteomes" id="UP000236654">
    <property type="component" value="Unassembled WGS sequence"/>
</dbReference>
<organism evidence="2 3">
    <name type="scientific">Brumimicrobium salinarum</name>
    <dbReference type="NCBI Taxonomy" id="2058658"/>
    <lineage>
        <taxon>Bacteria</taxon>
        <taxon>Pseudomonadati</taxon>
        <taxon>Bacteroidota</taxon>
        <taxon>Flavobacteriia</taxon>
        <taxon>Flavobacteriales</taxon>
        <taxon>Crocinitomicaceae</taxon>
        <taxon>Brumimicrobium</taxon>
    </lineage>
</organism>
<evidence type="ECO:0000259" key="1">
    <source>
        <dbReference type="Pfam" id="PF25056"/>
    </source>
</evidence>
<sequence length="132" mass="15351">MEADIEILRLEIIKHGKIELRSDEILTFRPDIATFKDYDLQVFKDLLEVFLDVTKGTPRPYLCDNTYVTGIVDKEALTFMNDHFDRFATKAAMITKSPITRVIVNGYNSVFKPKVKFKLFTSEEKAVKWLLK</sequence>
<protein>
    <recommendedName>
        <fullName evidence="1">DUF7793 domain-containing protein</fullName>
    </recommendedName>
</protein>
<evidence type="ECO:0000313" key="2">
    <source>
        <dbReference type="EMBL" id="PKR79792.1"/>
    </source>
</evidence>
<dbReference type="Pfam" id="PF25056">
    <property type="entry name" value="DUF7793"/>
    <property type="match status" value="1"/>
</dbReference>
<name>A0A2I0QZM8_9FLAO</name>
<gene>
    <name evidence="2" type="ORF">CW751_13250</name>
</gene>
<dbReference type="OrthoDB" id="957652at2"/>
<dbReference type="AlphaFoldDB" id="A0A2I0QZM8"/>
<dbReference type="EMBL" id="PJNI01000018">
    <property type="protein sequence ID" value="PKR79792.1"/>
    <property type="molecule type" value="Genomic_DNA"/>
</dbReference>